<dbReference type="SMART" id="SM00881">
    <property type="entry name" value="CoA_binding"/>
    <property type="match status" value="1"/>
</dbReference>
<evidence type="ECO:0000256" key="2">
    <source>
        <dbReference type="ARBA" id="ARBA00022741"/>
    </source>
</evidence>
<keyword evidence="3" id="KW-0067">ATP-binding</keyword>
<protein>
    <submittedName>
        <fullName evidence="5">CoA-binding protein</fullName>
    </submittedName>
</protein>
<evidence type="ECO:0000256" key="3">
    <source>
        <dbReference type="ARBA" id="ARBA00022840"/>
    </source>
</evidence>
<dbReference type="InterPro" id="IPR003781">
    <property type="entry name" value="CoA-bd"/>
</dbReference>
<reference evidence="6" key="1">
    <citation type="journal article" date="2019" name="Int. J. Syst. Evol. Microbiol.">
        <title>The Global Catalogue of Microorganisms (GCM) 10K type strain sequencing project: providing services to taxonomists for standard genome sequencing and annotation.</title>
        <authorList>
            <consortium name="The Broad Institute Genomics Platform"/>
            <consortium name="The Broad Institute Genome Sequencing Center for Infectious Disease"/>
            <person name="Wu L."/>
            <person name="Ma J."/>
        </authorList>
    </citation>
    <scope>NUCLEOTIDE SEQUENCE [LARGE SCALE GENOMIC DNA]</scope>
    <source>
        <strain evidence="6">CCUG 49679</strain>
    </source>
</reference>
<dbReference type="Proteomes" id="UP001596015">
    <property type="component" value="Unassembled WGS sequence"/>
</dbReference>
<accession>A0ABV8XDC9</accession>
<organism evidence="5 6">
    <name type="scientific">Chromohalobacter beijerinckii</name>
    <dbReference type="NCBI Taxonomy" id="86179"/>
    <lineage>
        <taxon>Bacteria</taxon>
        <taxon>Pseudomonadati</taxon>
        <taxon>Pseudomonadota</taxon>
        <taxon>Gammaproteobacteria</taxon>
        <taxon>Oceanospirillales</taxon>
        <taxon>Halomonadaceae</taxon>
        <taxon>Chromohalobacter</taxon>
    </lineage>
</organism>
<evidence type="ECO:0000259" key="4">
    <source>
        <dbReference type="SMART" id="SM00881"/>
    </source>
</evidence>
<name>A0ABV8XDC9_9GAMM</name>
<keyword evidence="6" id="KW-1185">Reference proteome</keyword>
<gene>
    <name evidence="5" type="ORF">ACFO0E_07015</name>
</gene>
<dbReference type="InterPro" id="IPR036291">
    <property type="entry name" value="NAD(P)-bd_dom_sf"/>
</dbReference>
<proteinExistence type="predicted"/>
<comment type="caution">
    <text evidence="5">The sequence shown here is derived from an EMBL/GenBank/DDBJ whole genome shotgun (WGS) entry which is preliminary data.</text>
</comment>
<keyword evidence="1" id="KW-0436">Ligase</keyword>
<evidence type="ECO:0000256" key="1">
    <source>
        <dbReference type="ARBA" id="ARBA00022598"/>
    </source>
</evidence>
<dbReference type="InterPro" id="IPR051538">
    <property type="entry name" value="Acyl-CoA_Synth/Transferase"/>
</dbReference>
<dbReference type="RefSeq" id="WP_378111709.1">
    <property type="nucleotide sequence ID" value="NZ_JBHSEO010000046.1"/>
</dbReference>
<dbReference type="PANTHER" id="PTHR43334:SF1">
    <property type="entry name" value="3-HYDROXYPROPIONATE--COA LIGASE [ADP-FORMING]"/>
    <property type="match status" value="1"/>
</dbReference>
<sequence>MSIRNLDALFAPATIALVGASNRPGSVGAVLARNLLEAGFAGPILTVNPHERAIRSTLNYHSIAELPLAPDLAIIATPAESVPGLIRELGERGCRAAVVISAGFGEGARPEGIGVCQHSCHIK</sequence>
<evidence type="ECO:0000313" key="5">
    <source>
        <dbReference type="EMBL" id="MFC4416160.1"/>
    </source>
</evidence>
<dbReference type="PANTHER" id="PTHR43334">
    <property type="entry name" value="ACETATE--COA LIGASE [ADP-FORMING]"/>
    <property type="match status" value="1"/>
</dbReference>
<keyword evidence="2" id="KW-0547">Nucleotide-binding</keyword>
<dbReference type="SUPFAM" id="SSF51735">
    <property type="entry name" value="NAD(P)-binding Rossmann-fold domains"/>
    <property type="match status" value="1"/>
</dbReference>
<dbReference type="Pfam" id="PF13380">
    <property type="entry name" value="CoA_binding_2"/>
    <property type="match status" value="1"/>
</dbReference>
<dbReference type="Gene3D" id="3.40.50.720">
    <property type="entry name" value="NAD(P)-binding Rossmann-like Domain"/>
    <property type="match status" value="1"/>
</dbReference>
<dbReference type="EMBL" id="JBHSEO010000046">
    <property type="protein sequence ID" value="MFC4416160.1"/>
    <property type="molecule type" value="Genomic_DNA"/>
</dbReference>
<evidence type="ECO:0000313" key="6">
    <source>
        <dbReference type="Proteomes" id="UP001596015"/>
    </source>
</evidence>
<feature type="domain" description="CoA-binding" evidence="4">
    <location>
        <begin position="9"/>
        <end position="104"/>
    </location>
</feature>